<feature type="transmembrane region" description="Helical" evidence="8">
    <location>
        <begin position="106"/>
        <end position="128"/>
    </location>
</feature>
<organism evidence="9 10">
    <name type="scientific">Aliikangiella marina</name>
    <dbReference type="NCBI Taxonomy" id="1712262"/>
    <lineage>
        <taxon>Bacteria</taxon>
        <taxon>Pseudomonadati</taxon>
        <taxon>Pseudomonadota</taxon>
        <taxon>Gammaproteobacteria</taxon>
        <taxon>Oceanospirillales</taxon>
        <taxon>Pleioneaceae</taxon>
        <taxon>Aliikangiella</taxon>
    </lineage>
</organism>
<keyword evidence="4 8" id="KW-0812">Transmembrane</keyword>
<keyword evidence="3" id="KW-1003">Cell membrane</keyword>
<dbReference type="EMBL" id="VIKR01000004">
    <property type="protein sequence ID" value="TQV73014.1"/>
    <property type="molecule type" value="Genomic_DNA"/>
</dbReference>
<evidence type="ECO:0000256" key="5">
    <source>
        <dbReference type="ARBA" id="ARBA00022989"/>
    </source>
</evidence>
<accession>A0A545T711</accession>
<comment type="similarity">
    <text evidence="2">Belongs to the UPF0073 (Hly-III) family.</text>
</comment>
<feature type="transmembrane region" description="Helical" evidence="8">
    <location>
        <begin position="50"/>
        <end position="69"/>
    </location>
</feature>
<dbReference type="InterPro" id="IPR005744">
    <property type="entry name" value="Hy-lIII"/>
</dbReference>
<feature type="transmembrane region" description="Helical" evidence="8">
    <location>
        <begin position="81"/>
        <end position="100"/>
    </location>
</feature>
<dbReference type="GO" id="GO:0140911">
    <property type="term" value="F:pore-forming activity"/>
    <property type="evidence" value="ECO:0007669"/>
    <property type="project" value="InterPro"/>
</dbReference>
<evidence type="ECO:0000313" key="10">
    <source>
        <dbReference type="Proteomes" id="UP000317839"/>
    </source>
</evidence>
<evidence type="ECO:0000256" key="3">
    <source>
        <dbReference type="ARBA" id="ARBA00022475"/>
    </source>
</evidence>
<evidence type="ECO:0000256" key="4">
    <source>
        <dbReference type="ARBA" id="ARBA00022692"/>
    </source>
</evidence>
<dbReference type="PANTHER" id="PTHR20855">
    <property type="entry name" value="ADIPOR/PROGESTIN RECEPTOR-RELATED"/>
    <property type="match status" value="1"/>
</dbReference>
<keyword evidence="10" id="KW-1185">Reference proteome</keyword>
<feature type="transmembrane region" description="Helical" evidence="8">
    <location>
        <begin position="161"/>
        <end position="182"/>
    </location>
</feature>
<dbReference type="NCBIfam" id="TIGR01065">
    <property type="entry name" value="hlyIII"/>
    <property type="match status" value="1"/>
</dbReference>
<dbReference type="InterPro" id="IPR004254">
    <property type="entry name" value="AdipoR/HlyIII-related"/>
</dbReference>
<feature type="binding site" evidence="7">
    <location>
        <position position="189"/>
    </location>
    <ligand>
        <name>Zn(2+)</name>
        <dbReference type="ChEBI" id="CHEBI:29105"/>
    </ligand>
</feature>
<feature type="binding site" evidence="7">
    <location>
        <position position="67"/>
    </location>
    <ligand>
        <name>Zn(2+)</name>
        <dbReference type="ChEBI" id="CHEBI:29105"/>
    </ligand>
</feature>
<comment type="subcellular location">
    <subcellularLocation>
        <location evidence="1">Cell membrane</location>
        <topology evidence="1">Multi-pass membrane protein</topology>
    </subcellularLocation>
</comment>
<dbReference type="RefSeq" id="WP_142943152.1">
    <property type="nucleotide sequence ID" value="NZ_VIKR01000004.1"/>
</dbReference>
<feature type="binding site" evidence="7">
    <location>
        <position position="193"/>
    </location>
    <ligand>
        <name>Zn(2+)</name>
        <dbReference type="ChEBI" id="CHEBI:29105"/>
    </ligand>
</feature>
<dbReference type="OrthoDB" id="9813689at2"/>
<feature type="transmembrane region" description="Helical" evidence="8">
    <location>
        <begin position="191"/>
        <end position="211"/>
    </location>
</feature>
<keyword evidence="7" id="KW-0479">Metal-binding</keyword>
<evidence type="ECO:0000256" key="7">
    <source>
        <dbReference type="PIRSR" id="PIRSR604254-1"/>
    </source>
</evidence>
<evidence type="ECO:0000256" key="2">
    <source>
        <dbReference type="ARBA" id="ARBA00008488"/>
    </source>
</evidence>
<reference evidence="9 10" key="1">
    <citation type="submission" date="2019-06" db="EMBL/GenBank/DDBJ databases">
        <title>Draft genome of Aliikangiella marina GYP-15.</title>
        <authorList>
            <person name="Wang G."/>
        </authorList>
    </citation>
    <scope>NUCLEOTIDE SEQUENCE [LARGE SCALE GENOMIC DNA]</scope>
    <source>
        <strain evidence="9 10">GYP-15</strain>
    </source>
</reference>
<keyword evidence="7" id="KW-0862">Zinc</keyword>
<gene>
    <name evidence="9" type="ORF">FLL45_16255</name>
</gene>
<name>A0A545T711_9GAMM</name>
<dbReference type="AlphaFoldDB" id="A0A545T711"/>
<evidence type="ECO:0000256" key="8">
    <source>
        <dbReference type="SAM" id="Phobius"/>
    </source>
</evidence>
<evidence type="ECO:0000256" key="1">
    <source>
        <dbReference type="ARBA" id="ARBA00004651"/>
    </source>
</evidence>
<feature type="transmembrane region" description="Helical" evidence="8">
    <location>
        <begin position="16"/>
        <end position="38"/>
    </location>
</feature>
<dbReference type="Proteomes" id="UP000317839">
    <property type="component" value="Unassembled WGS sequence"/>
</dbReference>
<dbReference type="GO" id="GO:0005886">
    <property type="term" value="C:plasma membrane"/>
    <property type="evidence" value="ECO:0007669"/>
    <property type="project" value="UniProtKB-SubCell"/>
</dbReference>
<dbReference type="GO" id="GO:0046872">
    <property type="term" value="F:metal ion binding"/>
    <property type="evidence" value="ECO:0007669"/>
    <property type="project" value="UniProtKB-KW"/>
</dbReference>
<keyword evidence="5 8" id="KW-1133">Transmembrane helix</keyword>
<evidence type="ECO:0000256" key="6">
    <source>
        <dbReference type="ARBA" id="ARBA00023136"/>
    </source>
</evidence>
<evidence type="ECO:0000313" key="9">
    <source>
        <dbReference type="EMBL" id="TQV73014.1"/>
    </source>
</evidence>
<comment type="caution">
    <text evidence="9">The sequence shown here is derived from an EMBL/GenBank/DDBJ whole genome shotgun (WGS) entry which is preliminary data.</text>
</comment>
<dbReference type="PANTHER" id="PTHR20855:SF3">
    <property type="entry name" value="LD03007P"/>
    <property type="match status" value="1"/>
</dbReference>
<proteinExistence type="inferred from homology"/>
<dbReference type="Pfam" id="PF03006">
    <property type="entry name" value="HlyIII"/>
    <property type="match status" value="1"/>
</dbReference>
<feature type="transmembrane region" description="Helical" evidence="8">
    <location>
        <begin position="135"/>
        <end position="155"/>
    </location>
</feature>
<sequence>MSIKDHIPDYSLHEEIWNVASHAVGFALAIVGLVFLILRAEGPVEVTSVSIYGGTLVFMFLASTVYHAINHPQSKRILKIIDHSAIYLLIAGTYTPFLLISLDGLISLASIIFIWTVAIIGVGFKLFAGHRFPKLSLGTYLSMGWFAVLLGYPLYLAVPTGGLWLLLSGGVLFSLGVIFYVAKHKKYTHAIWHLFVVGGCICHFYSVYLFVV</sequence>
<keyword evidence="6 8" id="KW-0472">Membrane</keyword>
<protein>
    <submittedName>
        <fullName evidence="9">Hemolysin III family protein</fullName>
    </submittedName>
</protein>